<dbReference type="GeneID" id="94827285"/>
<protein>
    <recommendedName>
        <fullName evidence="2">IQCH-like ATP-grasp domain-containing protein</fullName>
    </recommendedName>
</protein>
<gene>
    <name evidence="3" type="ORF">TRFO_05589</name>
</gene>
<comment type="caution">
    <text evidence="3">The sequence shown here is derived from an EMBL/GenBank/DDBJ whole genome shotgun (WGS) entry which is preliminary data.</text>
</comment>
<feature type="compositionally biased region" description="Polar residues" evidence="1">
    <location>
        <begin position="230"/>
        <end position="242"/>
    </location>
</feature>
<dbReference type="Pfam" id="PF24923">
    <property type="entry name" value="ATP-grasp_IQCH"/>
    <property type="match status" value="1"/>
</dbReference>
<keyword evidence="4" id="KW-1185">Reference proteome</keyword>
<reference evidence="3" key="1">
    <citation type="submission" date="2016-10" db="EMBL/GenBank/DDBJ databases">
        <authorList>
            <person name="Benchimol M."/>
            <person name="Almeida L.G."/>
            <person name="Vasconcelos A.T."/>
            <person name="Perreira-Neves A."/>
            <person name="Rosa I.A."/>
            <person name="Tasca T."/>
            <person name="Bogo M.R."/>
            <person name="de Souza W."/>
        </authorList>
    </citation>
    <scope>NUCLEOTIDE SEQUENCE [LARGE SCALE GENOMIC DNA]</scope>
    <source>
        <strain evidence="3">K</strain>
    </source>
</reference>
<accession>A0A1J4K9S3</accession>
<dbReference type="EMBL" id="MLAK01000727">
    <property type="protein sequence ID" value="OHT06390.1"/>
    <property type="molecule type" value="Genomic_DNA"/>
</dbReference>
<dbReference type="InterPro" id="IPR056855">
    <property type="entry name" value="ATP-grasp_IQCH"/>
</dbReference>
<dbReference type="Proteomes" id="UP000179807">
    <property type="component" value="Unassembled WGS sequence"/>
</dbReference>
<dbReference type="Pfam" id="PF00612">
    <property type="entry name" value="IQ"/>
    <property type="match status" value="1"/>
</dbReference>
<name>A0A1J4K9S3_9EUKA</name>
<sequence length="1082" mass="122981">MDANYVHQRDVANIIANLHQQIEQVHREQEMYPVSQEELNKKLQDLIASTDRDLRLKTQSIVRTRLTQSKTIPVNFAPLVQLDGHKFQTPYEPLQDADSLTKSPYFRSMSRPSTAKSNQPNLPNNSPHSFAKTNIAQPFTNQQPKSSRRARTALATTSTSSISPLTSRANLESERNLQSSVMSKSSKLTKSGSKSSHTDSTKVLPHSTKLTKTDTKKKLPQTAKGKLTRNDSNVNGRITPSTVRRPLPERPKTAISTKRKRMIPNYVPQLPQVDKHDPKADPPPVNEMIVKKYGLQQLNEIKVIKDEKLQDHLKGLVTVSPFKKDIAADYRNFNQNYYLDPVKPQEEVPEKPKIDMLQIPSDDDDAALSTATGHYIFTLINGVPNPLSQEFQHFKSHNSPNWESIEIILNMLTPICEQYGLSEIKVDGNIIAEFIKYEPDEIQTARLFRCFLILPRRKRISTKVGFGFVGPNAQDKAATLIQSIWRGFNARRVVRMIKRHNIAAKIIQSRWRVHQLSVLFVQALEKDRKKKMLRFDALQTDTTGYRPSEPHLVIYLIGSFDGVEIGRLTFLNNKASTIVLYLRKAPPPDVAEIIRSLSIDNSRLHIIVTSLKLPTNLSIEDLFVSDLNAMKKMRLFAGQMPIYIVPTRIHYATVDSSIKLSALALVPSPVRIQMYESREAVRRILKNAGTELFESSSEIFDYDSLCKELSGLAVTSLKIQSWVLYTNDGSIGWLNTSDFSLLEKLRAHKDAVSEDDLMDASFREILQQNIAKDLPHTLYTTGDIEPESFLRNFVSIGGTIEAGPQHTKSAPAAAFYVPPIGHPEIVGTWETLYISAHEPFASIHPAFTVNRDKLKKKTYKIAAECSSKRLIGTSVVQYYYSARNLYDSEENEEMVQMKLTPTDLIIGKLYEALPQFYAQTILHVNFDEESMSNGPSTYIYVQRSVIFPEAIPLAELKARCHQFLVPVDVRVFFTPSLNDQSVYSMLIVEEAPERLIYLVYRTFVTLSDNVFILENDLNAPLFSYLNAIEFLKQQYDSTNDLSSTVLSKKMKHTVTQVREQRVFQFNKLIEETKEEPNEEEET</sequence>
<evidence type="ECO:0000256" key="1">
    <source>
        <dbReference type="SAM" id="MobiDB-lite"/>
    </source>
</evidence>
<dbReference type="SMART" id="SM00015">
    <property type="entry name" value="IQ"/>
    <property type="match status" value="2"/>
</dbReference>
<dbReference type="VEuPathDB" id="TrichDB:TRFO_05589"/>
<feature type="region of interest" description="Disordered" evidence="1">
    <location>
        <begin position="90"/>
        <end position="248"/>
    </location>
</feature>
<dbReference type="PANTHER" id="PTHR14465:SF0">
    <property type="entry name" value="IQ DOMAIN-CONTAINING PROTEIN H"/>
    <property type="match status" value="1"/>
</dbReference>
<feature type="domain" description="IQCH-like ATP-grasp" evidence="2">
    <location>
        <begin position="672"/>
        <end position="873"/>
    </location>
</feature>
<dbReference type="InterPro" id="IPR038752">
    <property type="entry name" value="IQCH"/>
</dbReference>
<feature type="compositionally biased region" description="Polar residues" evidence="1">
    <location>
        <begin position="110"/>
        <end position="145"/>
    </location>
</feature>
<dbReference type="InterPro" id="IPR000048">
    <property type="entry name" value="IQ_motif_EF-hand-BS"/>
</dbReference>
<dbReference type="PROSITE" id="PS50096">
    <property type="entry name" value="IQ"/>
    <property type="match status" value="1"/>
</dbReference>
<dbReference type="PANTHER" id="PTHR14465">
    <property type="entry name" value="IQ DOMAIN-CONTAINING PROTEIN H"/>
    <property type="match status" value="1"/>
</dbReference>
<proteinExistence type="predicted"/>
<feature type="compositionally biased region" description="Low complexity" evidence="1">
    <location>
        <begin position="183"/>
        <end position="195"/>
    </location>
</feature>
<organism evidence="3 4">
    <name type="scientific">Tritrichomonas foetus</name>
    <dbReference type="NCBI Taxonomy" id="1144522"/>
    <lineage>
        <taxon>Eukaryota</taxon>
        <taxon>Metamonada</taxon>
        <taxon>Parabasalia</taxon>
        <taxon>Tritrichomonadida</taxon>
        <taxon>Tritrichomonadidae</taxon>
        <taxon>Tritrichomonas</taxon>
    </lineage>
</organism>
<evidence type="ECO:0000313" key="4">
    <source>
        <dbReference type="Proteomes" id="UP000179807"/>
    </source>
</evidence>
<evidence type="ECO:0000259" key="2">
    <source>
        <dbReference type="Pfam" id="PF24923"/>
    </source>
</evidence>
<feature type="compositionally biased region" description="Low complexity" evidence="1">
    <location>
        <begin position="152"/>
        <end position="169"/>
    </location>
</feature>
<dbReference type="Gene3D" id="1.20.5.190">
    <property type="match status" value="1"/>
</dbReference>
<dbReference type="OrthoDB" id="252964at2759"/>
<evidence type="ECO:0000313" key="3">
    <source>
        <dbReference type="EMBL" id="OHT06390.1"/>
    </source>
</evidence>
<dbReference type="RefSeq" id="XP_068359526.1">
    <property type="nucleotide sequence ID" value="XM_068492581.1"/>
</dbReference>
<dbReference type="CDD" id="cd23767">
    <property type="entry name" value="IQCD"/>
    <property type="match status" value="2"/>
</dbReference>
<dbReference type="AlphaFoldDB" id="A0A1J4K9S3"/>